<keyword evidence="3" id="KW-1185">Reference proteome</keyword>
<dbReference type="AlphaFoldDB" id="A0A7J8CIP9"/>
<feature type="region of interest" description="Disordered" evidence="1">
    <location>
        <begin position="1"/>
        <end position="29"/>
    </location>
</feature>
<name>A0A7J8CIP9_ROUAE</name>
<comment type="caution">
    <text evidence="2">The sequence shown here is derived from an EMBL/GenBank/DDBJ whole genome shotgun (WGS) entry which is preliminary data.</text>
</comment>
<evidence type="ECO:0000313" key="2">
    <source>
        <dbReference type="EMBL" id="KAF6410773.1"/>
    </source>
</evidence>
<evidence type="ECO:0000256" key="1">
    <source>
        <dbReference type="SAM" id="MobiDB-lite"/>
    </source>
</evidence>
<protein>
    <submittedName>
        <fullName evidence="2">Uncharacterized protein</fullName>
    </submittedName>
</protein>
<sequence>MRTDSQVSRTGGGEGREVSAGTPPAKAPCAALGRRPRGLTPGLWQVGMGCRCVAFPWARSGLGEPGLRAGSSRPPAAERRGFCPPGQSFQNVPQRKVLSPSPGCSLNLTLTSSSPRGKQTGTKPPGRKGQWSAPSLPLGGRTSRQGRACAPPSCCSQGWTAWPLIPEAALTGTGDVTWGRVGLRQVWTAPQNVPALSPRPAPRTPLSVPDSPGVLGSLRNAVCPIRVFSSHSPGDPVGRWPPLSLSLSLSLLHLPAGFHNWISTEHSAGLRVPFKLSELLVSFHCFVSRRWFFFR</sequence>
<dbReference type="EMBL" id="JACASE010000014">
    <property type="protein sequence ID" value="KAF6410773.1"/>
    <property type="molecule type" value="Genomic_DNA"/>
</dbReference>
<feature type="compositionally biased region" description="Polar residues" evidence="1">
    <location>
        <begin position="102"/>
        <end position="122"/>
    </location>
</feature>
<reference evidence="2 3" key="1">
    <citation type="journal article" date="2020" name="Nature">
        <title>Six reference-quality genomes reveal evolution of bat adaptations.</title>
        <authorList>
            <person name="Jebb D."/>
            <person name="Huang Z."/>
            <person name="Pippel M."/>
            <person name="Hughes G.M."/>
            <person name="Lavrichenko K."/>
            <person name="Devanna P."/>
            <person name="Winkler S."/>
            <person name="Jermiin L.S."/>
            <person name="Skirmuntt E.C."/>
            <person name="Katzourakis A."/>
            <person name="Burkitt-Gray L."/>
            <person name="Ray D.A."/>
            <person name="Sullivan K.A.M."/>
            <person name="Roscito J.G."/>
            <person name="Kirilenko B.M."/>
            <person name="Davalos L.M."/>
            <person name="Corthals A.P."/>
            <person name="Power M.L."/>
            <person name="Jones G."/>
            <person name="Ransome R.D."/>
            <person name="Dechmann D.K.N."/>
            <person name="Locatelli A.G."/>
            <person name="Puechmaille S.J."/>
            <person name="Fedrigo O."/>
            <person name="Jarvis E.D."/>
            <person name="Hiller M."/>
            <person name="Vernes S.C."/>
            <person name="Myers E.W."/>
            <person name="Teeling E.C."/>
        </authorList>
    </citation>
    <scope>NUCLEOTIDE SEQUENCE [LARGE SCALE GENOMIC DNA]</scope>
    <source>
        <strain evidence="2">MRouAeg1</strain>
        <tissue evidence="2">Muscle</tissue>
    </source>
</reference>
<gene>
    <name evidence="2" type="ORF">HJG63_009210</name>
</gene>
<proteinExistence type="predicted"/>
<accession>A0A7J8CIP9</accession>
<feature type="region of interest" description="Disordered" evidence="1">
    <location>
        <begin position="63"/>
        <end position="144"/>
    </location>
</feature>
<dbReference type="Proteomes" id="UP000593571">
    <property type="component" value="Unassembled WGS sequence"/>
</dbReference>
<evidence type="ECO:0000313" key="3">
    <source>
        <dbReference type="Proteomes" id="UP000593571"/>
    </source>
</evidence>
<organism evidence="2 3">
    <name type="scientific">Rousettus aegyptiacus</name>
    <name type="common">Egyptian fruit bat</name>
    <name type="synonym">Pteropus aegyptiacus</name>
    <dbReference type="NCBI Taxonomy" id="9407"/>
    <lineage>
        <taxon>Eukaryota</taxon>
        <taxon>Metazoa</taxon>
        <taxon>Chordata</taxon>
        <taxon>Craniata</taxon>
        <taxon>Vertebrata</taxon>
        <taxon>Euteleostomi</taxon>
        <taxon>Mammalia</taxon>
        <taxon>Eutheria</taxon>
        <taxon>Laurasiatheria</taxon>
        <taxon>Chiroptera</taxon>
        <taxon>Yinpterochiroptera</taxon>
        <taxon>Pteropodoidea</taxon>
        <taxon>Pteropodidae</taxon>
        <taxon>Rousettinae</taxon>
        <taxon>Rousettus</taxon>
    </lineage>
</organism>